<keyword evidence="3" id="KW-1185">Reference proteome</keyword>
<proteinExistence type="predicted"/>
<accession>A0ABX8DHI0</accession>
<gene>
    <name evidence="2" type="ORF">KHX94_06525</name>
</gene>
<sequence>MKFTLIAGLTLMYSSLVIAADTPPDEAALDSGNCARIDQLWQQDGKTGIGPLYLGMAATEAEQNGHLLYDKTASNSCAAYSARFVQDDGVIFVMLDSSRQIISLGTEAGDEQCDVNSQAAQARTIFPQMHYLPPANAMAADEALDPAPIIVSVTTPTSRGWY</sequence>
<dbReference type="Proteomes" id="UP000676428">
    <property type="component" value="Chromosome"/>
</dbReference>
<evidence type="ECO:0000313" key="2">
    <source>
        <dbReference type="EMBL" id="QVK24213.1"/>
    </source>
</evidence>
<keyword evidence="1" id="KW-0732">Signal</keyword>
<feature type="chain" id="PRO_5046956263" evidence="1">
    <location>
        <begin position="20"/>
        <end position="162"/>
    </location>
</feature>
<organism evidence="2 3">
    <name type="scientific">Shewanella dokdonensis</name>
    <dbReference type="NCBI Taxonomy" id="712036"/>
    <lineage>
        <taxon>Bacteria</taxon>
        <taxon>Pseudomonadati</taxon>
        <taxon>Pseudomonadota</taxon>
        <taxon>Gammaproteobacteria</taxon>
        <taxon>Alteromonadales</taxon>
        <taxon>Shewanellaceae</taxon>
        <taxon>Shewanella</taxon>
    </lineage>
</organism>
<dbReference type="RefSeq" id="WP_213682819.1">
    <property type="nucleotide sequence ID" value="NZ_CP074572.1"/>
</dbReference>
<feature type="signal peptide" evidence="1">
    <location>
        <begin position="1"/>
        <end position="19"/>
    </location>
</feature>
<reference evidence="2 3" key="1">
    <citation type="journal article" date="2012" name="Int. J. Syst. Evol. Microbiol.">
        <title>Shewanella dokdonensis sp. nov., isolated from seawater.</title>
        <authorList>
            <person name="Sung H.R."/>
            <person name="Yoon J.H."/>
            <person name="Ghim S.Y."/>
        </authorList>
    </citation>
    <scope>NUCLEOTIDE SEQUENCE [LARGE SCALE GENOMIC DNA]</scope>
    <source>
        <strain evidence="2 3">DSM 23626</strain>
    </source>
</reference>
<dbReference type="EMBL" id="CP074572">
    <property type="protein sequence ID" value="QVK24213.1"/>
    <property type="molecule type" value="Genomic_DNA"/>
</dbReference>
<evidence type="ECO:0000313" key="3">
    <source>
        <dbReference type="Proteomes" id="UP000676428"/>
    </source>
</evidence>
<protein>
    <submittedName>
        <fullName evidence="2">Uncharacterized protein</fullName>
    </submittedName>
</protein>
<name>A0ABX8DHI0_9GAMM</name>
<evidence type="ECO:0000256" key="1">
    <source>
        <dbReference type="SAM" id="SignalP"/>
    </source>
</evidence>